<dbReference type="EMBL" id="CAMAPE010000038">
    <property type="protein sequence ID" value="CAH9100639.1"/>
    <property type="molecule type" value="Genomic_DNA"/>
</dbReference>
<accession>A0A9P1EEU9</accession>
<evidence type="ECO:0000313" key="3">
    <source>
        <dbReference type="Proteomes" id="UP001152484"/>
    </source>
</evidence>
<dbReference type="PANTHER" id="PTHR35119">
    <property type="entry name" value="PROTEIN POLYCHOME"/>
    <property type="match status" value="1"/>
</dbReference>
<comment type="caution">
    <text evidence="2">The sequence shown here is derived from an EMBL/GenBank/DDBJ whole genome shotgun (WGS) entry which is preliminary data.</text>
</comment>
<organism evidence="2 3">
    <name type="scientific">Cuscuta europaea</name>
    <name type="common">European dodder</name>
    <dbReference type="NCBI Taxonomy" id="41803"/>
    <lineage>
        <taxon>Eukaryota</taxon>
        <taxon>Viridiplantae</taxon>
        <taxon>Streptophyta</taxon>
        <taxon>Embryophyta</taxon>
        <taxon>Tracheophyta</taxon>
        <taxon>Spermatophyta</taxon>
        <taxon>Magnoliopsida</taxon>
        <taxon>eudicotyledons</taxon>
        <taxon>Gunneridae</taxon>
        <taxon>Pentapetalae</taxon>
        <taxon>asterids</taxon>
        <taxon>lamiids</taxon>
        <taxon>Solanales</taxon>
        <taxon>Convolvulaceae</taxon>
        <taxon>Cuscuteae</taxon>
        <taxon>Cuscuta</taxon>
        <taxon>Cuscuta subgen. Cuscuta</taxon>
    </lineage>
</organism>
<reference evidence="2" key="1">
    <citation type="submission" date="2022-07" db="EMBL/GenBank/DDBJ databases">
        <authorList>
            <person name="Macas J."/>
            <person name="Novak P."/>
            <person name="Neumann P."/>
        </authorList>
    </citation>
    <scope>NUCLEOTIDE SEQUENCE</scope>
</reference>
<feature type="region of interest" description="Disordered" evidence="1">
    <location>
        <begin position="240"/>
        <end position="260"/>
    </location>
</feature>
<dbReference type="GO" id="GO:0051783">
    <property type="term" value="P:regulation of nuclear division"/>
    <property type="evidence" value="ECO:0007669"/>
    <property type="project" value="InterPro"/>
</dbReference>
<dbReference type="Proteomes" id="UP001152484">
    <property type="component" value="Unassembled WGS sequence"/>
</dbReference>
<dbReference type="PANTHER" id="PTHR35119:SF1">
    <property type="entry name" value="PROTEIN POLYCHOME"/>
    <property type="match status" value="1"/>
</dbReference>
<gene>
    <name evidence="2" type="ORF">CEURO_LOCUS15016</name>
</gene>
<evidence type="ECO:0000313" key="2">
    <source>
        <dbReference type="EMBL" id="CAH9100639.1"/>
    </source>
</evidence>
<sequence>MIDTMPEARDRLSRPADVAEVYIRRQIGTSGGGIVQSPNNDAEEATFRWGETGLTGTQRTETAAEPSGGVLTPVRRSPFRTPRARRDRGSSARGAIIGRQNLSPIAGRRQGRARHRVLPSWYPRRPLQDITAITRAYQRRRERLREGEDEQPETPMLQDQAAHDPFGATPSALLEHTNPTTTPFPALRTGLCPPSTSSVEDNKVLNIVQDWEFLTPQKKLLNSIDTVEKVFKEELQKLKRTPSAKRAEREKKVRTLMSMR</sequence>
<dbReference type="AlphaFoldDB" id="A0A9P1EEU9"/>
<protein>
    <submittedName>
        <fullName evidence="2">Uncharacterized protein</fullName>
    </submittedName>
</protein>
<dbReference type="GO" id="GO:0005634">
    <property type="term" value="C:nucleus"/>
    <property type="evidence" value="ECO:0007669"/>
    <property type="project" value="InterPro"/>
</dbReference>
<proteinExistence type="predicted"/>
<dbReference type="OrthoDB" id="1916775at2759"/>
<dbReference type="InterPro" id="IPR034590">
    <property type="entry name" value="POLYCHOME/GIG1"/>
</dbReference>
<evidence type="ECO:0000256" key="1">
    <source>
        <dbReference type="SAM" id="MobiDB-lite"/>
    </source>
</evidence>
<feature type="region of interest" description="Disordered" evidence="1">
    <location>
        <begin position="141"/>
        <end position="161"/>
    </location>
</feature>
<feature type="region of interest" description="Disordered" evidence="1">
    <location>
        <begin position="58"/>
        <end position="111"/>
    </location>
</feature>
<name>A0A9P1EEU9_CUSEU</name>
<keyword evidence="3" id="KW-1185">Reference proteome</keyword>